<keyword evidence="7" id="KW-0183">Conidiation</keyword>
<dbReference type="Proteomes" id="UP000050424">
    <property type="component" value="Unassembled WGS sequence"/>
</dbReference>
<dbReference type="GO" id="GO:0030435">
    <property type="term" value="P:sporulation resulting in formation of a cellular spore"/>
    <property type="evidence" value="ECO:0007669"/>
    <property type="project" value="UniProtKB-KW"/>
</dbReference>
<keyword evidence="10" id="KW-1185">Reference proteome</keyword>
<feature type="compositionally biased region" description="Low complexity" evidence="8">
    <location>
        <begin position="495"/>
        <end position="510"/>
    </location>
</feature>
<gene>
    <name evidence="9" type="ORF">AK830_g10262</name>
</gene>
<dbReference type="EMBL" id="LKCW01000209">
    <property type="protein sequence ID" value="KPM36290.1"/>
    <property type="molecule type" value="Genomic_DNA"/>
</dbReference>
<dbReference type="AlphaFoldDB" id="A0A0P7B7F1"/>
<feature type="region of interest" description="Disordered" evidence="8">
    <location>
        <begin position="553"/>
        <end position="577"/>
    </location>
</feature>
<dbReference type="GO" id="GO:0048315">
    <property type="term" value="P:conidium formation"/>
    <property type="evidence" value="ECO:0007669"/>
    <property type="project" value="UniProtKB-KW"/>
</dbReference>
<evidence type="ECO:0000313" key="10">
    <source>
        <dbReference type="Proteomes" id="UP000050424"/>
    </source>
</evidence>
<organism evidence="9 10">
    <name type="scientific">Neonectria ditissima</name>
    <dbReference type="NCBI Taxonomy" id="78410"/>
    <lineage>
        <taxon>Eukaryota</taxon>
        <taxon>Fungi</taxon>
        <taxon>Dikarya</taxon>
        <taxon>Ascomycota</taxon>
        <taxon>Pezizomycotina</taxon>
        <taxon>Sordariomycetes</taxon>
        <taxon>Hypocreomycetidae</taxon>
        <taxon>Hypocreales</taxon>
        <taxon>Nectriaceae</taxon>
        <taxon>Neonectria</taxon>
    </lineage>
</organism>
<evidence type="ECO:0000256" key="7">
    <source>
        <dbReference type="ARBA" id="ARBA00023321"/>
    </source>
</evidence>
<accession>A0A0P7B7F1</accession>
<keyword evidence="4" id="KW-0805">Transcription regulation</keyword>
<comment type="similarity">
    <text evidence="1">Belongs to the wetA family.</text>
</comment>
<evidence type="ECO:0000256" key="6">
    <source>
        <dbReference type="ARBA" id="ARBA00023163"/>
    </source>
</evidence>
<sequence>MASWTLPYRVEAVDRDPGFCWQDLDDGPNDGSNDFFGQFINFDADINSSMSNPLGDDTSLPAMPDSLLLDQPSESTISSGVSTAGDEFDFFSSSSQIGPAMSGASIGLATHEVDPRHLAMGSESVPGKVAGMPRASMSDTELPRLEGISLRSPSKRMHISQPSSPTPPNTVTVRKPNKFVEALSSTIRKAGKFRKGRKALTISIDRPGSPNMENPPMAMRMQPYSYAHGNGSFTPSPTTMPDSGTFVHGYCDDPFVEVSQPPQTNPPHHHFFNPSGLHTPVESPGANGEPGSYHEIPVKREPGSWPLPMQPHHQHSHEQQQQQQQHQHQHQIPQQHPSSATGPVPESWPTGDYMPQNPTAGWWDLNLINHQNGEYMMDPHQQQQQKHANLNMAMHAQHAELPYEYQSMPDANAAGLMIHMPQPRGGLPAVINDLTVSGQTYLPPPPPVPPSVPGSDRQHRPPRAPSSGARHLSCSPIRKSRAPTASPQPAHSRHSSGGSIGSTRSASGRGMPPGTPTTMRKQRRSREASGSSAGGAEIGFVNFTPNDGGMLMTGVAPSGSSKTKARREREAMERRRRLSEAAMKAVQAAGGDVDQLMQQGFAL</sequence>
<reference evidence="9 10" key="1">
    <citation type="submission" date="2015-09" db="EMBL/GenBank/DDBJ databases">
        <title>Draft genome of a European isolate of the apple canker pathogen Neonectria ditissima.</title>
        <authorList>
            <person name="Gomez-Cortecero A."/>
            <person name="Harrison R.J."/>
            <person name="Armitage A.D."/>
        </authorList>
    </citation>
    <scope>NUCLEOTIDE SEQUENCE [LARGE SCALE GENOMIC DNA]</scope>
    <source>
        <strain evidence="9 10">R09/05</strain>
    </source>
</reference>
<keyword evidence="6" id="KW-0804">Transcription</keyword>
<comment type="caution">
    <text evidence="9">The sequence shown here is derived from an EMBL/GenBank/DDBJ whole genome shotgun (WGS) entry which is preliminary data.</text>
</comment>
<dbReference type="PANTHER" id="PTHR22934">
    <property type="entry name" value="PROTEIN ESC1/WETA-RELATED"/>
    <property type="match status" value="1"/>
</dbReference>
<protein>
    <recommendedName>
        <fullName evidence="2">Developmental regulatory protein wetA</fullName>
    </recommendedName>
</protein>
<dbReference type="PANTHER" id="PTHR22934:SF25">
    <property type="entry name" value="DEVELOPMENTAL REGULATORY PROTEIN WETA"/>
    <property type="match status" value="1"/>
</dbReference>
<proteinExistence type="inferred from homology"/>
<dbReference type="InterPro" id="IPR040112">
    <property type="entry name" value="WetA"/>
</dbReference>
<evidence type="ECO:0000256" key="4">
    <source>
        <dbReference type="ARBA" id="ARBA00023015"/>
    </source>
</evidence>
<keyword evidence="5" id="KW-0010">Activator</keyword>
<evidence type="ECO:0000256" key="1">
    <source>
        <dbReference type="ARBA" id="ARBA00008881"/>
    </source>
</evidence>
<dbReference type="OrthoDB" id="2575228at2759"/>
<evidence type="ECO:0000256" key="2">
    <source>
        <dbReference type="ARBA" id="ARBA00015342"/>
    </source>
</evidence>
<feature type="compositionally biased region" description="Low complexity" evidence="8">
    <location>
        <begin position="319"/>
        <end position="339"/>
    </location>
</feature>
<keyword evidence="3" id="KW-0749">Sporulation</keyword>
<evidence type="ECO:0000256" key="5">
    <source>
        <dbReference type="ARBA" id="ARBA00023159"/>
    </source>
</evidence>
<evidence type="ECO:0000313" key="9">
    <source>
        <dbReference type="EMBL" id="KPM36290.1"/>
    </source>
</evidence>
<name>A0A0P7B7F1_9HYPO</name>
<feature type="region of interest" description="Disordered" evidence="8">
    <location>
        <begin position="257"/>
        <end position="355"/>
    </location>
</feature>
<evidence type="ECO:0000256" key="8">
    <source>
        <dbReference type="SAM" id="MobiDB-lite"/>
    </source>
</evidence>
<evidence type="ECO:0000256" key="3">
    <source>
        <dbReference type="ARBA" id="ARBA00022969"/>
    </source>
</evidence>
<feature type="compositionally biased region" description="Pro residues" evidence="8">
    <location>
        <begin position="442"/>
        <end position="452"/>
    </location>
</feature>
<feature type="region of interest" description="Disordered" evidence="8">
    <location>
        <begin position="436"/>
        <end position="541"/>
    </location>
</feature>
<feature type="region of interest" description="Disordered" evidence="8">
    <location>
        <begin position="152"/>
        <end position="173"/>
    </location>
</feature>
<dbReference type="STRING" id="78410.A0A0P7B7F1"/>